<gene>
    <name evidence="1" type="ORF">CLH61_07700</name>
</gene>
<organism evidence="1 2">
    <name type="scientific">Marinobacter profundi</name>
    <dbReference type="NCBI Taxonomy" id="2666256"/>
    <lineage>
        <taxon>Bacteria</taxon>
        <taxon>Pseudomonadati</taxon>
        <taxon>Pseudomonadota</taxon>
        <taxon>Gammaproteobacteria</taxon>
        <taxon>Pseudomonadales</taxon>
        <taxon>Marinobacteraceae</taxon>
        <taxon>Marinobacter</taxon>
    </lineage>
</organism>
<dbReference type="NCBIfam" id="TIGR02647">
    <property type="entry name" value="DNA"/>
    <property type="match status" value="1"/>
</dbReference>
<dbReference type="Proteomes" id="UP000231409">
    <property type="component" value="Unassembled WGS sequence"/>
</dbReference>
<accession>A0A2G1UNL9</accession>
<dbReference type="Pfam" id="PF18918">
    <property type="entry name" value="DUF5669"/>
    <property type="match status" value="1"/>
</dbReference>
<proteinExistence type="predicted"/>
<dbReference type="RefSeq" id="WP_099614116.1">
    <property type="nucleotide sequence ID" value="NZ_KZ319369.1"/>
</dbReference>
<dbReference type="AlphaFoldDB" id="A0A2G1UNL9"/>
<dbReference type="InterPro" id="IPR013468">
    <property type="entry name" value="CHP02647"/>
</dbReference>
<protein>
    <submittedName>
        <fullName evidence="1">TIGR02647 family protein</fullName>
    </submittedName>
</protein>
<sequence>MPFSPEQIAELNLLSLFDTTSHQEGLKVHQHSAPPDTVDAARRLHDKGLITQVDGGYLTNLGSEAVELTQKLKSILTAP</sequence>
<name>A0A2G1UNL9_9GAMM</name>
<evidence type="ECO:0000313" key="2">
    <source>
        <dbReference type="Proteomes" id="UP000231409"/>
    </source>
</evidence>
<comment type="caution">
    <text evidence="1">The sequence shown here is derived from an EMBL/GenBank/DDBJ whole genome shotgun (WGS) entry which is preliminary data.</text>
</comment>
<keyword evidence="2" id="KW-1185">Reference proteome</keyword>
<evidence type="ECO:0000313" key="1">
    <source>
        <dbReference type="EMBL" id="PHQ16010.1"/>
    </source>
</evidence>
<dbReference type="EMBL" id="NTFH01000005">
    <property type="protein sequence ID" value="PHQ16010.1"/>
    <property type="molecule type" value="Genomic_DNA"/>
</dbReference>
<reference evidence="1 2" key="1">
    <citation type="submission" date="2017-09" db="EMBL/GenBank/DDBJ databases">
        <title>The draft genome sequences of Marinobacter sp. PWS21.</title>
        <authorList>
            <person name="Cao J."/>
        </authorList>
    </citation>
    <scope>NUCLEOTIDE SEQUENCE [LARGE SCALE GENOMIC DNA]</scope>
    <source>
        <strain evidence="1 2">PWS21</strain>
    </source>
</reference>